<evidence type="ECO:0000256" key="4">
    <source>
        <dbReference type="ARBA" id="ARBA00022989"/>
    </source>
</evidence>
<dbReference type="OrthoDB" id="145485at2"/>
<proteinExistence type="predicted"/>
<dbReference type="PANTHER" id="PTHR34697">
    <property type="entry name" value="PHOSPHATIDYLGLYCEROL LYSYLTRANSFERASE"/>
    <property type="match status" value="1"/>
</dbReference>
<keyword evidence="3 6" id="KW-0812">Transmembrane</keyword>
<keyword evidence="4 6" id="KW-1133">Transmembrane helix</keyword>
<name>A0A1L8RAR6_9ENTE</name>
<keyword evidence="5 6" id="KW-0472">Membrane</keyword>
<dbReference type="Proteomes" id="UP000182835">
    <property type="component" value="Unassembled WGS sequence"/>
</dbReference>
<protein>
    <submittedName>
        <fullName evidence="8">Phosphatidylglycerol lysyltransferase</fullName>
    </submittedName>
</protein>
<feature type="domain" description="Phosphatidylglycerol lysyltransferase C-terminal" evidence="7">
    <location>
        <begin position="527"/>
        <end position="822"/>
    </location>
</feature>
<dbReference type="RefSeq" id="WP_071863772.1">
    <property type="nucleotide sequence ID" value="NZ_JBHLVQ010000015.1"/>
</dbReference>
<dbReference type="GO" id="GO:0016755">
    <property type="term" value="F:aminoacyltransferase activity"/>
    <property type="evidence" value="ECO:0007669"/>
    <property type="project" value="TreeGrafter"/>
</dbReference>
<feature type="transmembrane region" description="Helical" evidence="6">
    <location>
        <begin position="486"/>
        <end position="505"/>
    </location>
</feature>
<feature type="transmembrane region" description="Helical" evidence="6">
    <location>
        <begin position="390"/>
        <end position="423"/>
    </location>
</feature>
<evidence type="ECO:0000256" key="3">
    <source>
        <dbReference type="ARBA" id="ARBA00022692"/>
    </source>
</evidence>
<evidence type="ECO:0000256" key="1">
    <source>
        <dbReference type="ARBA" id="ARBA00004651"/>
    </source>
</evidence>
<feature type="transmembrane region" description="Helical" evidence="6">
    <location>
        <begin position="443"/>
        <end position="466"/>
    </location>
</feature>
<feature type="transmembrane region" description="Helical" evidence="6">
    <location>
        <begin position="14"/>
        <end position="34"/>
    </location>
</feature>
<feature type="transmembrane region" description="Helical" evidence="6">
    <location>
        <begin position="358"/>
        <end position="378"/>
    </location>
</feature>
<dbReference type="GO" id="GO:0005886">
    <property type="term" value="C:plasma membrane"/>
    <property type="evidence" value="ECO:0007669"/>
    <property type="project" value="UniProtKB-SubCell"/>
</dbReference>
<dbReference type="InterPro" id="IPR024320">
    <property type="entry name" value="LPG_synthase_C"/>
</dbReference>
<dbReference type="AlphaFoldDB" id="A0A1L8RAR6"/>
<reference evidence="8 9" key="1">
    <citation type="submission" date="2014-12" db="EMBL/GenBank/DDBJ databases">
        <title>Draft genome sequences of 29 type strains of Enterococci.</title>
        <authorList>
            <person name="Zhong Z."/>
            <person name="Sun Z."/>
            <person name="Liu W."/>
            <person name="Zhang W."/>
            <person name="Zhang H."/>
        </authorList>
    </citation>
    <scope>NUCLEOTIDE SEQUENCE [LARGE SCALE GENOMIC DNA]</scope>
    <source>
        <strain evidence="8 9">DSM 21207</strain>
    </source>
</reference>
<feature type="transmembrane region" description="Helical" evidence="6">
    <location>
        <begin position="165"/>
        <end position="182"/>
    </location>
</feature>
<accession>A0A1L8RAR6</accession>
<gene>
    <name evidence="8" type="ORF">RU96_GL000292</name>
</gene>
<dbReference type="SUPFAM" id="SSF55729">
    <property type="entry name" value="Acyl-CoA N-acyltransferases (Nat)"/>
    <property type="match status" value="1"/>
</dbReference>
<dbReference type="InterPro" id="IPR016181">
    <property type="entry name" value="Acyl_CoA_acyltransferase"/>
</dbReference>
<dbReference type="GO" id="GO:0055091">
    <property type="term" value="P:phospholipid homeostasis"/>
    <property type="evidence" value="ECO:0007669"/>
    <property type="project" value="TreeGrafter"/>
</dbReference>
<evidence type="ECO:0000259" key="7">
    <source>
        <dbReference type="Pfam" id="PF09924"/>
    </source>
</evidence>
<dbReference type="Pfam" id="PF09924">
    <property type="entry name" value="LPG_synthase_C"/>
    <property type="match status" value="1"/>
</dbReference>
<feature type="transmembrane region" description="Helical" evidence="6">
    <location>
        <begin position="236"/>
        <end position="262"/>
    </location>
</feature>
<dbReference type="NCBIfam" id="NF033480">
    <property type="entry name" value="bifunc_MprF"/>
    <property type="match status" value="1"/>
</dbReference>
<organism evidence="8 9">
    <name type="scientific">Enterococcus canintestini</name>
    <dbReference type="NCBI Taxonomy" id="317010"/>
    <lineage>
        <taxon>Bacteria</taxon>
        <taxon>Bacillati</taxon>
        <taxon>Bacillota</taxon>
        <taxon>Bacilli</taxon>
        <taxon>Lactobacillales</taxon>
        <taxon>Enterococcaceae</taxon>
        <taxon>Enterococcus</taxon>
    </lineage>
</organism>
<dbReference type="STRING" id="317010.RU96_GL000292"/>
<evidence type="ECO:0000313" key="9">
    <source>
        <dbReference type="Proteomes" id="UP000182835"/>
    </source>
</evidence>
<comment type="subcellular location">
    <subcellularLocation>
        <location evidence="1">Cell membrane</location>
        <topology evidence="1">Multi-pass membrane protein</topology>
    </subcellularLocation>
</comment>
<evidence type="ECO:0000256" key="2">
    <source>
        <dbReference type="ARBA" id="ARBA00022475"/>
    </source>
</evidence>
<keyword evidence="2" id="KW-1003">Cell membrane</keyword>
<feature type="transmembrane region" description="Helical" evidence="6">
    <location>
        <begin position="274"/>
        <end position="298"/>
    </location>
</feature>
<feature type="transmembrane region" description="Helical" evidence="6">
    <location>
        <begin position="327"/>
        <end position="346"/>
    </location>
</feature>
<evidence type="ECO:0000256" key="6">
    <source>
        <dbReference type="SAM" id="Phobius"/>
    </source>
</evidence>
<feature type="transmembrane region" description="Helical" evidence="6">
    <location>
        <begin position="202"/>
        <end position="224"/>
    </location>
</feature>
<dbReference type="InterPro" id="IPR051211">
    <property type="entry name" value="PG_lysyltransferase"/>
</dbReference>
<feature type="transmembrane region" description="Helical" evidence="6">
    <location>
        <begin position="55"/>
        <end position="74"/>
    </location>
</feature>
<evidence type="ECO:0000313" key="8">
    <source>
        <dbReference type="EMBL" id="OJG16825.1"/>
    </source>
</evidence>
<feature type="transmembrane region" description="Helical" evidence="6">
    <location>
        <begin position="134"/>
        <end position="153"/>
    </location>
</feature>
<dbReference type="PANTHER" id="PTHR34697:SF2">
    <property type="entry name" value="PHOSPHATIDYLGLYCEROL LYSYLTRANSFERASE"/>
    <property type="match status" value="1"/>
</dbReference>
<evidence type="ECO:0000256" key="5">
    <source>
        <dbReference type="ARBA" id="ARBA00023136"/>
    </source>
</evidence>
<sequence length="858" mass="97809">MQKIIAKVKSYESILKTIFLFAVIIIVVGELISISKTINIAQLKATLGDVPIYKVFLMFIIGLIAVLPMVGYDFTLNKMLNLNHKKSYIFEMSWLINTINNIAGFGGFISIGLRSEFFGKGQKGKDVASALSKILIFLMSGLSIYSLISFFLVTFTDINPYLKQYWIWLIGGGLYFPVVLIITHFKKTGLLGGLKQQYRLELIATSFLEWTGVAGSFLAIGYLMEVPFPLWQVLPLYIAASVIGIVSMIPGALGSFDIMMILGLSNLGINRETVVAWLLLYRIFYYLIPFAIGLALFFKNLWTKVDVRYSGIPKQLTLEIFHKIEVIMLYFSGIMMVLMATIPQAFSEFKWLQHVNPFRFHIIVQFPSIVLGFSLLIMGRGIASRVKRAYFPTIMLIVAAIIYTFLIDFSLAAIIFLSLILLITILSKTELFREQLVYSWEQLTIDGIIIGGLTLLYLIIGIYNLPTFPHHHRKPISFFLFPSEKLWFSGFVAILVIALFILLFVRYLQGKKQQPGQAFDEAKVSHILTTYGGNSDSQLVYLKDKNIYVYNNGSDDTVFLQFATYNNKNVVMGSPNGNKADFEAAIAQFIHDADLLGYLPVFYETDEETVMILHELGYDFIKMGEEALVELDTFTTSGKKMKGTRAVLNKIEKKGFTFEVLQPPYSDQQMKTFKEISDSWLDGRKEKGFSLGFFSEDYLQRGPMAVVKNSDGEIVSFANIIPTYTNEIGTIDLMRHHAQKAPSGSMDFLFVNLFSYMQENGIQYFDLGMAPLSNVGQSRKSFLQERIAYLVYEFGSRFYSFQGLRDYKEKYASQWRSRYTLYSRDSWIAYVMLAILFIDNRTVDKKTPLHGVKRFLKR</sequence>
<feature type="transmembrane region" description="Helical" evidence="6">
    <location>
        <begin position="94"/>
        <end position="113"/>
    </location>
</feature>
<dbReference type="EMBL" id="JXKG01000001">
    <property type="protein sequence ID" value="OJG16825.1"/>
    <property type="molecule type" value="Genomic_DNA"/>
</dbReference>
<keyword evidence="8" id="KW-0808">Transferase</keyword>
<comment type="caution">
    <text evidence="8">The sequence shown here is derived from an EMBL/GenBank/DDBJ whole genome shotgun (WGS) entry which is preliminary data.</text>
</comment>